<keyword evidence="2 4" id="KW-0378">Hydrolase</keyword>
<dbReference type="SUPFAM" id="SSF56784">
    <property type="entry name" value="HAD-like"/>
    <property type="match status" value="1"/>
</dbReference>
<dbReference type="Pfam" id="PF05116">
    <property type="entry name" value="S6PP"/>
    <property type="match status" value="1"/>
</dbReference>
<dbReference type="Gene3D" id="3.30.70.1410">
    <property type="entry name" value="yhjk (haloacid dehalogenase-like hydrolase protein) domain"/>
    <property type="match status" value="1"/>
</dbReference>
<reference evidence="4" key="1">
    <citation type="submission" date="2019-11" db="EMBL/GenBank/DDBJ databases">
        <authorList>
            <person name="Feng L."/>
        </authorList>
    </citation>
    <scope>NUCLEOTIDE SEQUENCE</scope>
    <source>
        <strain evidence="4">SsimulansLFYP27</strain>
    </source>
</reference>
<feature type="domain" description="Sucrose phosphatase-like" evidence="3">
    <location>
        <begin position="3"/>
        <end position="235"/>
    </location>
</feature>
<sequence>MMRQLILFDFDETYYKHQTTKEDIPELRELESTLKQAEEKHQVITAVLSGSIFESIMEKMKHAEMEYKPDFIFSDLCSKLFELDDKGEYQRSKDYEEAVSETTFTKEKVDEIIDSFESEHQVELHPQREFRDEETLYEYYYYAQGDEEKDEQNLKDLQDKAAAYDYAVHYNKTNPKAGDPEDAYDVHFTPKNAGKLFAVRYLLDMYDLDSEGVLGFGDSGNDEIYLSHIGHPFVMHNSTDSDMKDKFPVTRYDYYKGLNDEIKRFFDK</sequence>
<dbReference type="InterPro" id="IPR006380">
    <property type="entry name" value="SPP-like_dom"/>
</dbReference>
<dbReference type="Gene3D" id="3.40.50.1000">
    <property type="entry name" value="HAD superfamily/HAD-like"/>
    <property type="match status" value="1"/>
</dbReference>
<evidence type="ECO:0000256" key="1">
    <source>
        <dbReference type="ARBA" id="ARBA00007958"/>
    </source>
</evidence>
<evidence type="ECO:0000313" key="4">
    <source>
        <dbReference type="EMBL" id="VYT63927.1"/>
    </source>
</evidence>
<comment type="similarity">
    <text evidence="1">Belongs to the HAD-like hydrolase superfamily.</text>
</comment>
<dbReference type="GO" id="GO:0000287">
    <property type="term" value="F:magnesium ion binding"/>
    <property type="evidence" value="ECO:0007669"/>
    <property type="project" value="TreeGrafter"/>
</dbReference>
<dbReference type="PANTHER" id="PTHR10000:SF57">
    <property type="entry name" value="KANOSAMINE-6-PHOSPHATE PHOSPHATASE"/>
    <property type="match status" value="1"/>
</dbReference>
<dbReference type="PANTHER" id="PTHR10000">
    <property type="entry name" value="PHOSPHOSERINE PHOSPHATASE"/>
    <property type="match status" value="1"/>
</dbReference>
<dbReference type="GO" id="GO:0016791">
    <property type="term" value="F:phosphatase activity"/>
    <property type="evidence" value="ECO:0007669"/>
    <property type="project" value="TreeGrafter"/>
</dbReference>
<gene>
    <name evidence="4" type="ORF">SSLFYP27_00323</name>
</gene>
<dbReference type="AlphaFoldDB" id="A0A6N2YCN1"/>
<accession>A0A6N2YCN1</accession>
<dbReference type="InterPro" id="IPR023214">
    <property type="entry name" value="HAD_sf"/>
</dbReference>
<dbReference type="InterPro" id="IPR036412">
    <property type="entry name" value="HAD-like_sf"/>
</dbReference>
<name>A0A6N2YCN1_STASI</name>
<evidence type="ECO:0000256" key="2">
    <source>
        <dbReference type="ARBA" id="ARBA00022801"/>
    </source>
</evidence>
<protein>
    <submittedName>
        <fullName evidence="4">Putative hydrolase</fullName>
        <ecNumber evidence="4">3.-.-.-</ecNumber>
    </submittedName>
</protein>
<dbReference type="EC" id="3.-.-.-" evidence="4"/>
<dbReference type="EMBL" id="CACRUO010000007">
    <property type="protein sequence ID" value="VYT63927.1"/>
    <property type="molecule type" value="Genomic_DNA"/>
</dbReference>
<organism evidence="4">
    <name type="scientific">Staphylococcus simulans</name>
    <dbReference type="NCBI Taxonomy" id="1286"/>
    <lineage>
        <taxon>Bacteria</taxon>
        <taxon>Bacillati</taxon>
        <taxon>Bacillota</taxon>
        <taxon>Bacilli</taxon>
        <taxon>Bacillales</taxon>
        <taxon>Staphylococcaceae</taxon>
        <taxon>Staphylococcus</taxon>
    </lineage>
</organism>
<evidence type="ECO:0000259" key="3">
    <source>
        <dbReference type="Pfam" id="PF05116"/>
    </source>
</evidence>
<dbReference type="GO" id="GO:0005829">
    <property type="term" value="C:cytosol"/>
    <property type="evidence" value="ECO:0007669"/>
    <property type="project" value="TreeGrafter"/>
</dbReference>
<proteinExistence type="inferred from homology"/>
<dbReference type="NCBIfam" id="TIGR01484">
    <property type="entry name" value="HAD-SF-IIB"/>
    <property type="match status" value="1"/>
</dbReference>
<dbReference type="InterPro" id="IPR006379">
    <property type="entry name" value="HAD-SF_hydro_IIB"/>
</dbReference>